<reference evidence="5" key="1">
    <citation type="submission" date="2022-12" db="EMBL/GenBank/DDBJ databases">
        <authorList>
            <person name="Petersen C."/>
        </authorList>
    </citation>
    <scope>NUCLEOTIDE SEQUENCE</scope>
    <source>
        <strain evidence="5">IBT 21472</strain>
    </source>
</reference>
<comment type="caution">
    <text evidence="5">The sequence shown here is derived from an EMBL/GenBank/DDBJ whole genome shotgun (WGS) entry which is preliminary data.</text>
</comment>
<evidence type="ECO:0000313" key="5">
    <source>
        <dbReference type="EMBL" id="KAJ5311073.1"/>
    </source>
</evidence>
<feature type="transmembrane region" description="Helical" evidence="2">
    <location>
        <begin position="95"/>
        <end position="118"/>
    </location>
</feature>
<dbReference type="AlphaFoldDB" id="A0A9W9PUS0"/>
<feature type="transmembrane region" description="Helical" evidence="2">
    <location>
        <begin position="651"/>
        <end position="671"/>
    </location>
</feature>
<feature type="transmembrane region" description="Helical" evidence="2">
    <location>
        <begin position="764"/>
        <end position="785"/>
    </location>
</feature>
<feature type="compositionally biased region" description="Polar residues" evidence="1">
    <location>
        <begin position="371"/>
        <end position="381"/>
    </location>
</feature>
<proteinExistence type="predicted"/>
<feature type="transmembrane region" description="Helical" evidence="2">
    <location>
        <begin position="197"/>
        <end position="214"/>
    </location>
</feature>
<keyword evidence="2" id="KW-0812">Transmembrane</keyword>
<feature type="transmembrane region" description="Helical" evidence="2">
    <location>
        <begin position="170"/>
        <end position="190"/>
    </location>
</feature>
<accession>A0A9W9PUS0</accession>
<feature type="transmembrane region" description="Helical" evidence="2">
    <location>
        <begin position="57"/>
        <end position="88"/>
    </location>
</feature>
<keyword evidence="2" id="KW-0472">Membrane</keyword>
<dbReference type="InterPro" id="IPR018820">
    <property type="entry name" value="BRE4-related_DUF2421"/>
</dbReference>
<feature type="transmembrane region" description="Helical" evidence="2">
    <location>
        <begin position="619"/>
        <end position="639"/>
    </location>
</feature>
<feature type="domain" description="Putative ER transporter 6TM N-terminal" evidence="4">
    <location>
        <begin position="36"/>
        <end position="482"/>
    </location>
</feature>
<feature type="region of interest" description="Disordered" evidence="1">
    <location>
        <begin position="356"/>
        <end position="381"/>
    </location>
</feature>
<dbReference type="Pfam" id="PF10337">
    <property type="entry name" value="ArAE_2_N"/>
    <property type="match status" value="1"/>
</dbReference>
<name>A0A9W9PUS0_9EURO</name>
<evidence type="ECO:0000259" key="4">
    <source>
        <dbReference type="Pfam" id="PF10337"/>
    </source>
</evidence>
<dbReference type="PANTHER" id="PTHR37994">
    <property type="entry name" value="ARAE_2_N DOMAIN-CONTAINING PROTEIN-RELATED"/>
    <property type="match status" value="1"/>
</dbReference>
<sequence length="1007" mass="111816">MPIKIPADRETHVNRKIENGNADGSAEASAQRRRFQLPAWLDHFNKHDLKIVLRCWVAIWVASLLMFIGPALHSIGIATFFGALLLYIVPPSSILIIYLLAALSLLFGMCLAWAWGLITMKAALAARPDSQTMARLLQLKEEAASQAKQTGQNPLAIAENLIHDGFMFDARVTVIFYVMSCVFVYVMARLRVLNQKFVLAEIFGIIVMDLFLLFGPTLPSWNGEVAKVLVEPGAIGIALGFACCLLLFPQSTSYAILSQMEKLVLMGHFPLECTRDRLTEKPVDLAQMKCSKAKYIETFKAMKPMMAFLPLDISRGRWSAEDIKSLLAPVRQMMLTHIALLDFHIAQQRAHEKISKMKSDSGGENGDAGTKENTSPFGMGNRQLQEGTYLMHALQSPEIGEIRSNTTLALRQSTTELLHVSSEAISLIAECIRLVNTRRWFRRHPAEKFDQMASRVEEILDQLRSAKKSCASETTEGLIESHMDLFDESGNLKSPDLQGPYALRALVLGMVAEERILGSATATESLLARILGLCRTRTKHRIWYPCGVRYAVAWLVNGHQNPPLSGMPMGSGDDPTILDDQVQEAHRQLGISHGLGVRRRQGRLSNIIRRSWHWLTDTGGMYAIRMVVVTIATAIPASLPATAGFFYREKGIWGTITAQIGVVIYMADFTFSFVSRTAGTILGGVMGMVAWYIGSGNGFGNAYGLSAITAAMTLVLVWWRLFLPPALLPCAVMSGATYVLVIGFSYDDKHTEQYGLPGYGYEAFYKRLVTVLLGLVAAFVVQIFPKPPSASRHVRNSLFNAIRILSDHYALLLSHWGRADDPSPVNVVAEKISLDLAETLLSLQGPINLLKFEISFGPFDQGTFLQIQELSQDMNQSIGRLLALTGSLPLELQHRLMRNVGIMDDTIIDSVMVVLGVINQSLKTGDPLPERLPAPLLNRCYVAWHAEHRKAEFSTDLVRSEDYRRYCVAVSSYLKFLSAVDDILLVLKGVLGESHIVNPWREERIPV</sequence>
<feature type="transmembrane region" description="Helical" evidence="2">
    <location>
        <begin position="726"/>
        <end position="744"/>
    </location>
</feature>
<organism evidence="5 6">
    <name type="scientific">Penicillium atrosanguineum</name>
    <dbReference type="NCBI Taxonomy" id="1132637"/>
    <lineage>
        <taxon>Eukaryota</taxon>
        <taxon>Fungi</taxon>
        <taxon>Dikarya</taxon>
        <taxon>Ascomycota</taxon>
        <taxon>Pezizomycotina</taxon>
        <taxon>Eurotiomycetes</taxon>
        <taxon>Eurotiomycetidae</taxon>
        <taxon>Eurotiales</taxon>
        <taxon>Aspergillaceae</taxon>
        <taxon>Penicillium</taxon>
    </lineage>
</organism>
<dbReference type="EMBL" id="JAPZBO010000007">
    <property type="protein sequence ID" value="KAJ5311073.1"/>
    <property type="molecule type" value="Genomic_DNA"/>
</dbReference>
<feature type="transmembrane region" description="Helical" evidence="2">
    <location>
        <begin position="700"/>
        <end position="719"/>
    </location>
</feature>
<gene>
    <name evidence="5" type="ORF">N7476_006933</name>
</gene>
<evidence type="ECO:0008006" key="7">
    <source>
        <dbReference type="Google" id="ProtNLM"/>
    </source>
</evidence>
<evidence type="ECO:0000259" key="3">
    <source>
        <dbReference type="Pfam" id="PF10334"/>
    </source>
</evidence>
<feature type="transmembrane region" description="Helical" evidence="2">
    <location>
        <begin position="234"/>
        <end position="257"/>
    </location>
</feature>
<dbReference type="Proteomes" id="UP001147746">
    <property type="component" value="Unassembled WGS sequence"/>
</dbReference>
<keyword evidence="6" id="KW-1185">Reference proteome</keyword>
<keyword evidence="2" id="KW-1133">Transmembrane helix</keyword>
<protein>
    <recommendedName>
        <fullName evidence="7">Protein (Fungal and plant)</fullName>
    </recommendedName>
</protein>
<feature type="domain" description="DUF2421" evidence="3">
    <location>
        <begin position="785"/>
        <end position="995"/>
    </location>
</feature>
<reference evidence="5" key="2">
    <citation type="journal article" date="2023" name="IMA Fungus">
        <title>Comparative genomic study of the Penicillium genus elucidates a diverse pangenome and 15 lateral gene transfer events.</title>
        <authorList>
            <person name="Petersen C."/>
            <person name="Sorensen T."/>
            <person name="Nielsen M.R."/>
            <person name="Sondergaard T.E."/>
            <person name="Sorensen J.L."/>
            <person name="Fitzpatrick D.A."/>
            <person name="Frisvad J.C."/>
            <person name="Nielsen K.L."/>
        </authorList>
    </citation>
    <scope>NUCLEOTIDE SEQUENCE</scope>
    <source>
        <strain evidence="5">IBT 21472</strain>
    </source>
</reference>
<evidence type="ECO:0000313" key="6">
    <source>
        <dbReference type="Proteomes" id="UP001147746"/>
    </source>
</evidence>
<dbReference type="PANTHER" id="PTHR37994:SF3">
    <property type="entry name" value="ER TRANSPORTER 6TM N-TERMINAL DOMAIN-CONTAINING PROTEIN"/>
    <property type="match status" value="1"/>
</dbReference>
<evidence type="ECO:0000256" key="2">
    <source>
        <dbReference type="SAM" id="Phobius"/>
    </source>
</evidence>
<dbReference type="Pfam" id="PF10334">
    <property type="entry name" value="BRE4"/>
    <property type="match status" value="1"/>
</dbReference>
<dbReference type="InterPro" id="IPR018823">
    <property type="entry name" value="ArAE_2_N"/>
</dbReference>
<evidence type="ECO:0000256" key="1">
    <source>
        <dbReference type="SAM" id="MobiDB-lite"/>
    </source>
</evidence>